<dbReference type="Gene3D" id="1.10.357.10">
    <property type="entry name" value="Tetracycline Repressor, domain 2"/>
    <property type="match status" value="1"/>
</dbReference>
<evidence type="ECO:0000256" key="3">
    <source>
        <dbReference type="ARBA" id="ARBA00023163"/>
    </source>
</evidence>
<evidence type="ECO:0000256" key="4">
    <source>
        <dbReference type="PROSITE-ProRule" id="PRU00335"/>
    </source>
</evidence>
<dbReference type="SUPFAM" id="SSF46689">
    <property type="entry name" value="Homeodomain-like"/>
    <property type="match status" value="1"/>
</dbReference>
<feature type="DNA-binding region" description="H-T-H motif" evidence="4">
    <location>
        <begin position="52"/>
        <end position="71"/>
    </location>
</feature>
<evidence type="ECO:0000256" key="2">
    <source>
        <dbReference type="ARBA" id="ARBA00023125"/>
    </source>
</evidence>
<keyword evidence="7" id="KW-1185">Reference proteome</keyword>
<dbReference type="Pfam" id="PF02909">
    <property type="entry name" value="TetR_C_1"/>
    <property type="match status" value="1"/>
</dbReference>
<dbReference type="InterPro" id="IPR009057">
    <property type="entry name" value="Homeodomain-like_sf"/>
</dbReference>
<dbReference type="PROSITE" id="PS50977">
    <property type="entry name" value="HTH_TETR_2"/>
    <property type="match status" value="1"/>
</dbReference>
<keyword evidence="2 4" id="KW-0238">DNA-binding</keyword>
<dbReference type="InterPro" id="IPR001647">
    <property type="entry name" value="HTH_TetR"/>
</dbReference>
<evidence type="ECO:0000256" key="1">
    <source>
        <dbReference type="ARBA" id="ARBA00023015"/>
    </source>
</evidence>
<evidence type="ECO:0000259" key="5">
    <source>
        <dbReference type="PROSITE" id="PS50977"/>
    </source>
</evidence>
<dbReference type="PANTHER" id="PTHR30055">
    <property type="entry name" value="HTH-TYPE TRANSCRIPTIONAL REGULATOR RUTR"/>
    <property type="match status" value="1"/>
</dbReference>
<evidence type="ECO:0000313" key="7">
    <source>
        <dbReference type="Proteomes" id="UP001597068"/>
    </source>
</evidence>
<dbReference type="InterPro" id="IPR036271">
    <property type="entry name" value="Tet_transcr_reg_TetR-rel_C_sf"/>
</dbReference>
<keyword evidence="1" id="KW-0805">Transcription regulation</keyword>
<evidence type="ECO:0000313" key="6">
    <source>
        <dbReference type="EMBL" id="MFD0925217.1"/>
    </source>
</evidence>
<gene>
    <name evidence="6" type="ORF">ACFQ04_05645</name>
</gene>
<dbReference type="SUPFAM" id="SSF48498">
    <property type="entry name" value="Tetracyclin repressor-like, C-terminal domain"/>
    <property type="match status" value="1"/>
</dbReference>
<dbReference type="Proteomes" id="UP001597068">
    <property type="component" value="Unassembled WGS sequence"/>
</dbReference>
<feature type="domain" description="HTH tetR-type" evidence="5">
    <location>
        <begin position="29"/>
        <end position="89"/>
    </location>
</feature>
<dbReference type="RefSeq" id="WP_253646816.1">
    <property type="nucleotide sequence ID" value="NZ_BAAAMO010000002.1"/>
</dbReference>
<keyword evidence="3" id="KW-0804">Transcription</keyword>
<dbReference type="EMBL" id="JBHTIL010000001">
    <property type="protein sequence ID" value="MFD0925217.1"/>
    <property type="molecule type" value="Genomic_DNA"/>
</dbReference>
<dbReference type="InterPro" id="IPR050109">
    <property type="entry name" value="HTH-type_TetR-like_transc_reg"/>
</dbReference>
<dbReference type="PANTHER" id="PTHR30055:SF234">
    <property type="entry name" value="HTH-TYPE TRANSCRIPTIONAL REGULATOR BETI"/>
    <property type="match status" value="1"/>
</dbReference>
<accession>A0ABW3G3K1</accession>
<proteinExistence type="predicted"/>
<protein>
    <submittedName>
        <fullName evidence="6">TetR/AcrR family transcriptional regulator</fullName>
    </submittedName>
</protein>
<sequence length="252" mass="26618">MSSDDAVMPRYLDLLWERSTGVRRGPKPGVGIRDIGAAGVRLADQGGPDAISMKAVAQELGMTTMSLYRYVDSKDELLAVVLDSGYGPCPDDLTSGNPWRDRVESWTRAVAAGLAARPWIVEIPLTAPPATPNVLGWTDAGVAAFAGTGLPARAVLSSLLVLDGFVRNHVRQAAQLGALRADGTRAPDDRSYERGILTLVGDTGRLPALSAAATEIAAGDASTFYDDELTYGLTVLLDGLERRVEAVADTPL</sequence>
<dbReference type="Pfam" id="PF00440">
    <property type="entry name" value="TetR_N"/>
    <property type="match status" value="1"/>
</dbReference>
<comment type="caution">
    <text evidence="6">The sequence shown here is derived from an EMBL/GenBank/DDBJ whole genome shotgun (WGS) entry which is preliminary data.</text>
</comment>
<reference evidence="7" key="1">
    <citation type="journal article" date="2019" name="Int. J. Syst. Evol. Microbiol.">
        <title>The Global Catalogue of Microorganisms (GCM) 10K type strain sequencing project: providing services to taxonomists for standard genome sequencing and annotation.</title>
        <authorList>
            <consortium name="The Broad Institute Genomics Platform"/>
            <consortium name="The Broad Institute Genome Sequencing Center for Infectious Disease"/>
            <person name="Wu L."/>
            <person name="Ma J."/>
        </authorList>
    </citation>
    <scope>NUCLEOTIDE SEQUENCE [LARGE SCALE GENOMIC DNA]</scope>
    <source>
        <strain evidence="7">CCUG 50873</strain>
    </source>
</reference>
<dbReference type="Gene3D" id="1.10.10.60">
    <property type="entry name" value="Homeodomain-like"/>
    <property type="match status" value="1"/>
</dbReference>
<organism evidence="6 7">
    <name type="scientific">Williamsia deligens</name>
    <dbReference type="NCBI Taxonomy" id="321325"/>
    <lineage>
        <taxon>Bacteria</taxon>
        <taxon>Bacillati</taxon>
        <taxon>Actinomycetota</taxon>
        <taxon>Actinomycetes</taxon>
        <taxon>Mycobacteriales</taxon>
        <taxon>Nocardiaceae</taxon>
        <taxon>Williamsia</taxon>
    </lineage>
</organism>
<dbReference type="InterPro" id="IPR004111">
    <property type="entry name" value="Repressor_TetR_C"/>
</dbReference>
<name>A0ABW3G3K1_9NOCA</name>